<name>A0A4Y7ISD9_PAPSO</name>
<feature type="domain" description="K Homology" evidence="2">
    <location>
        <begin position="78"/>
        <end position="103"/>
    </location>
</feature>
<sequence>MPDHISHLYELQIYTWIGCNSAKFGHLYAAPLLDLLMICCLIKTQSNTVSVTSILGGASDNTYSSIARRLGISYIFEVGLVVGKGGETIKSLQTRTGTKIKIHVFTTTSSDAPLISETVGDDEYWSGIAQELDECPDVLRNSITMFCRVRYLHGCRHSLSNCLTSVSDVMVDGETVVAARYVGKGCEIVVEIFLGLIVSLLSSKLVPRSQ</sequence>
<reference evidence="3 4" key="1">
    <citation type="journal article" date="2018" name="Science">
        <title>The opium poppy genome and morphinan production.</title>
        <authorList>
            <person name="Guo L."/>
            <person name="Winzer T."/>
            <person name="Yang X."/>
            <person name="Li Y."/>
            <person name="Ning Z."/>
            <person name="He Z."/>
            <person name="Teodor R."/>
            <person name="Lu Y."/>
            <person name="Bowser T.A."/>
            <person name="Graham I.A."/>
            <person name="Ye K."/>
        </authorList>
    </citation>
    <scope>NUCLEOTIDE SEQUENCE [LARGE SCALE GENOMIC DNA]</scope>
    <source>
        <strain evidence="4">cv. HN1</strain>
        <tissue evidence="3">Leaves</tissue>
    </source>
</reference>
<keyword evidence="1" id="KW-0694">RNA-binding</keyword>
<dbReference type="SUPFAM" id="SSF54791">
    <property type="entry name" value="Eukaryotic type KH-domain (KH-domain type I)"/>
    <property type="match status" value="1"/>
</dbReference>
<proteinExistence type="predicted"/>
<organism evidence="3 4">
    <name type="scientific">Papaver somniferum</name>
    <name type="common">Opium poppy</name>
    <dbReference type="NCBI Taxonomy" id="3469"/>
    <lineage>
        <taxon>Eukaryota</taxon>
        <taxon>Viridiplantae</taxon>
        <taxon>Streptophyta</taxon>
        <taxon>Embryophyta</taxon>
        <taxon>Tracheophyta</taxon>
        <taxon>Spermatophyta</taxon>
        <taxon>Magnoliopsida</taxon>
        <taxon>Ranunculales</taxon>
        <taxon>Papaveraceae</taxon>
        <taxon>Papaveroideae</taxon>
        <taxon>Papaver</taxon>
    </lineage>
</organism>
<dbReference type="Gene3D" id="3.30.1370.10">
    <property type="entry name" value="K Homology domain, type 1"/>
    <property type="match status" value="1"/>
</dbReference>
<keyword evidence="4" id="KW-1185">Reference proteome</keyword>
<dbReference type="EMBL" id="CM010716">
    <property type="protein sequence ID" value="RZC51794.1"/>
    <property type="molecule type" value="Genomic_DNA"/>
</dbReference>
<dbReference type="Pfam" id="PF00013">
    <property type="entry name" value="KH_1"/>
    <property type="match status" value="1"/>
</dbReference>
<evidence type="ECO:0000313" key="4">
    <source>
        <dbReference type="Proteomes" id="UP000316621"/>
    </source>
</evidence>
<dbReference type="AlphaFoldDB" id="A0A4Y7ISD9"/>
<dbReference type="InterPro" id="IPR036612">
    <property type="entry name" value="KH_dom_type_1_sf"/>
</dbReference>
<gene>
    <name evidence="3" type="ORF">C5167_020222</name>
</gene>
<dbReference type="Proteomes" id="UP000316621">
    <property type="component" value="Chromosome 2"/>
</dbReference>
<dbReference type="PROSITE" id="PS50084">
    <property type="entry name" value="KH_TYPE_1"/>
    <property type="match status" value="1"/>
</dbReference>
<protein>
    <recommendedName>
        <fullName evidence="2">K Homology domain-containing protein</fullName>
    </recommendedName>
</protein>
<dbReference type="GO" id="GO:0003723">
    <property type="term" value="F:RNA binding"/>
    <property type="evidence" value="ECO:0007669"/>
    <property type="project" value="UniProtKB-UniRule"/>
</dbReference>
<evidence type="ECO:0000313" key="3">
    <source>
        <dbReference type="EMBL" id="RZC51794.1"/>
    </source>
</evidence>
<evidence type="ECO:0000259" key="2">
    <source>
        <dbReference type="Pfam" id="PF00013"/>
    </source>
</evidence>
<dbReference type="Gramene" id="RZC51794">
    <property type="protein sequence ID" value="RZC51794"/>
    <property type="gene ID" value="C5167_020222"/>
</dbReference>
<accession>A0A4Y7ISD9</accession>
<evidence type="ECO:0000256" key="1">
    <source>
        <dbReference type="PROSITE-ProRule" id="PRU00117"/>
    </source>
</evidence>
<dbReference type="InterPro" id="IPR004088">
    <property type="entry name" value="KH_dom_type_1"/>
</dbReference>